<evidence type="ECO:0000256" key="1">
    <source>
        <dbReference type="SAM" id="MobiDB-lite"/>
    </source>
</evidence>
<dbReference type="RefSeq" id="WP_085257841.1">
    <property type="nucleotide sequence ID" value="NZ_AP022573.1"/>
</dbReference>
<feature type="transmembrane region" description="Helical" evidence="2">
    <location>
        <begin position="70"/>
        <end position="94"/>
    </location>
</feature>
<keyword evidence="5" id="KW-1185">Reference proteome</keyword>
<feature type="region of interest" description="Disordered" evidence="1">
    <location>
        <begin position="388"/>
        <end position="414"/>
    </location>
</feature>
<accession>A0AAJ3NMS7</accession>
<feature type="transmembrane region" description="Helical" evidence="2">
    <location>
        <begin position="6"/>
        <end position="26"/>
    </location>
</feature>
<feature type="transmembrane region" description="Helical" evidence="2">
    <location>
        <begin position="177"/>
        <end position="202"/>
    </location>
</feature>
<keyword evidence="2" id="KW-1133">Transmembrane helix</keyword>
<comment type="caution">
    <text evidence="4">The sequence shown here is derived from an EMBL/GenBank/DDBJ whole genome shotgun (WGS) entry which is preliminary data.</text>
</comment>
<gene>
    <name evidence="4" type="ORF">AWC23_22955</name>
</gene>
<feature type="domain" description="DUF6545" evidence="3">
    <location>
        <begin position="251"/>
        <end position="382"/>
    </location>
</feature>
<feature type="transmembrane region" description="Helical" evidence="2">
    <location>
        <begin position="137"/>
        <end position="156"/>
    </location>
</feature>
<sequence length="414" mass="45111">MTSTVPPAVAWPLILFMAIVVVTRYVGFNTNLYDAYLNNTLATLLLAQLLREHAVEQLLSDAALITATTAQQLAVVALIFGSVEFIGFTMMWAGLSGPDMRRRHRYYRCAAALLAFGYLVAATRARVAAKPVEISGGWDGVLAYGFYSTMFLVLVVQLMRLSIGELARAGAPRRERLIAALGVVLAVAIGWVTVESLLLLVFEQLGWLHTSAYRVKVHGVYFFWEAVGCAALAAVPCALAIIARVGLDPVSRQWRKLQPLRHGLRQALPQNAFDPQDSGTRYRKSALQLHQAVVEIRDLILQLRPHFRDIPPRQVEQFVAAHSVPAADRDTAILALQLAHAADAKASGTTPQRADATHIATSRATTLEQEARELVSLAKWWTPAAAAVTATRSSAGGPPRPVNRKGVLSSGEQR</sequence>
<evidence type="ECO:0000256" key="2">
    <source>
        <dbReference type="SAM" id="Phobius"/>
    </source>
</evidence>
<keyword evidence="2" id="KW-0812">Transmembrane</keyword>
<dbReference type="InterPro" id="IPR046675">
    <property type="entry name" value="DUF6545"/>
</dbReference>
<proteinExistence type="predicted"/>
<evidence type="ECO:0000313" key="5">
    <source>
        <dbReference type="Proteomes" id="UP000193387"/>
    </source>
</evidence>
<reference evidence="4 5" key="1">
    <citation type="submission" date="2016-01" db="EMBL/GenBank/DDBJ databases">
        <title>The new phylogeny of the genus Mycobacterium.</title>
        <authorList>
            <person name="Tarcisio F."/>
            <person name="Conor M."/>
            <person name="Antonella G."/>
            <person name="Elisabetta G."/>
            <person name="Giulia F.S."/>
            <person name="Sara T."/>
            <person name="Anna F."/>
            <person name="Clotilde B."/>
            <person name="Roberto B."/>
            <person name="Veronica D.S."/>
            <person name="Fabio R."/>
            <person name="Monica P."/>
            <person name="Olivier J."/>
            <person name="Enrico T."/>
            <person name="Nicola S."/>
        </authorList>
    </citation>
    <scope>NUCLEOTIDE SEQUENCE [LARGE SCALE GENOMIC DNA]</scope>
    <source>
        <strain evidence="4 5">DSM 44616</strain>
    </source>
</reference>
<keyword evidence="2" id="KW-0472">Membrane</keyword>
<organism evidence="4 5">
    <name type="scientific">Mycobacterium saskatchewanense</name>
    <dbReference type="NCBI Taxonomy" id="220927"/>
    <lineage>
        <taxon>Bacteria</taxon>
        <taxon>Bacillati</taxon>
        <taxon>Actinomycetota</taxon>
        <taxon>Actinomycetes</taxon>
        <taxon>Mycobacteriales</taxon>
        <taxon>Mycobacteriaceae</taxon>
        <taxon>Mycobacterium</taxon>
        <taxon>Mycobacterium simiae complex</taxon>
    </lineage>
</organism>
<evidence type="ECO:0000313" key="4">
    <source>
        <dbReference type="EMBL" id="ORW66708.1"/>
    </source>
</evidence>
<feature type="transmembrane region" description="Helical" evidence="2">
    <location>
        <begin position="106"/>
        <end position="125"/>
    </location>
</feature>
<evidence type="ECO:0000259" key="3">
    <source>
        <dbReference type="Pfam" id="PF20182"/>
    </source>
</evidence>
<dbReference type="EMBL" id="LQPR01000065">
    <property type="protein sequence ID" value="ORW66708.1"/>
    <property type="molecule type" value="Genomic_DNA"/>
</dbReference>
<protein>
    <recommendedName>
        <fullName evidence="3">DUF6545 domain-containing protein</fullName>
    </recommendedName>
</protein>
<name>A0AAJ3NMS7_9MYCO</name>
<dbReference type="Pfam" id="PF20182">
    <property type="entry name" value="DUF6545"/>
    <property type="match status" value="1"/>
</dbReference>
<feature type="transmembrane region" description="Helical" evidence="2">
    <location>
        <begin position="222"/>
        <end position="247"/>
    </location>
</feature>
<dbReference type="Proteomes" id="UP000193387">
    <property type="component" value="Unassembled WGS sequence"/>
</dbReference>
<dbReference type="AlphaFoldDB" id="A0AAJ3NMS7"/>